<reference evidence="1 2" key="2">
    <citation type="submission" date="2018-10" db="EMBL/GenBank/DDBJ databases">
        <authorList>
            <consortium name="Pathogen Informatics"/>
        </authorList>
    </citation>
    <scope>NUCLEOTIDE SEQUENCE [LARGE SCALE GENOMIC DNA]</scope>
</reference>
<sequence length="86" mass="9498">MGPKKYLATKESTSEFLHPLSFNLWKFELTGSELLSSHSTAAHFYLEGNLLLSVFGTVTVALTLEPKLRLTLSEVRGVMHTSSKDG</sequence>
<name>A0A0N4V006_ENTVE</name>
<dbReference type="Proteomes" id="UP000274131">
    <property type="component" value="Unassembled WGS sequence"/>
</dbReference>
<dbReference type="WBParaSite" id="EVEC_0000322601-mRNA-1">
    <property type="protein sequence ID" value="EVEC_0000322601-mRNA-1"/>
    <property type="gene ID" value="EVEC_0000322601"/>
</dbReference>
<gene>
    <name evidence="1" type="ORF">EVEC_LOCUS2934</name>
</gene>
<accession>A0A0N4V006</accession>
<reference evidence="3" key="1">
    <citation type="submission" date="2017-02" db="UniProtKB">
        <authorList>
            <consortium name="WormBaseParasite"/>
        </authorList>
    </citation>
    <scope>IDENTIFICATION</scope>
</reference>
<dbReference type="EMBL" id="UXUI01007475">
    <property type="protein sequence ID" value="VDD87791.1"/>
    <property type="molecule type" value="Genomic_DNA"/>
</dbReference>
<protein>
    <submittedName>
        <fullName evidence="3">LAM_G_DOMAIN domain-containing protein</fullName>
    </submittedName>
</protein>
<proteinExistence type="predicted"/>
<keyword evidence="2" id="KW-1185">Reference proteome</keyword>
<evidence type="ECO:0000313" key="2">
    <source>
        <dbReference type="Proteomes" id="UP000274131"/>
    </source>
</evidence>
<dbReference type="AlphaFoldDB" id="A0A0N4V006"/>
<evidence type="ECO:0000313" key="3">
    <source>
        <dbReference type="WBParaSite" id="EVEC_0000322601-mRNA-1"/>
    </source>
</evidence>
<evidence type="ECO:0000313" key="1">
    <source>
        <dbReference type="EMBL" id="VDD87791.1"/>
    </source>
</evidence>
<organism evidence="3">
    <name type="scientific">Enterobius vermicularis</name>
    <name type="common">Human pinworm</name>
    <dbReference type="NCBI Taxonomy" id="51028"/>
    <lineage>
        <taxon>Eukaryota</taxon>
        <taxon>Metazoa</taxon>
        <taxon>Ecdysozoa</taxon>
        <taxon>Nematoda</taxon>
        <taxon>Chromadorea</taxon>
        <taxon>Rhabditida</taxon>
        <taxon>Spirurina</taxon>
        <taxon>Oxyuridomorpha</taxon>
        <taxon>Oxyuroidea</taxon>
        <taxon>Oxyuridae</taxon>
        <taxon>Enterobius</taxon>
    </lineage>
</organism>